<feature type="repeat" description="TPR" evidence="2">
    <location>
        <begin position="897"/>
        <end position="930"/>
    </location>
</feature>
<dbReference type="GeneID" id="102810095"/>
<dbReference type="InterPro" id="IPR027417">
    <property type="entry name" value="P-loop_NTPase"/>
</dbReference>
<dbReference type="InterPro" id="IPR019734">
    <property type="entry name" value="TPR_rpt"/>
</dbReference>
<dbReference type="InterPro" id="IPR051191">
    <property type="entry name" value="DCAF12"/>
</dbReference>
<dbReference type="PANTHER" id="PTHR19860:SF40">
    <property type="entry name" value="WD40 REPEAT-CONTAINING PROTEIN"/>
    <property type="match status" value="1"/>
</dbReference>
<keyword evidence="2" id="KW-0802">TPR repeat</keyword>
<dbReference type="PANTHER" id="PTHR19860">
    <property type="entry name" value="DDB1- AND CUL4-ASSOCIATED FACTOR 12-RELATED"/>
    <property type="match status" value="1"/>
</dbReference>
<evidence type="ECO:0000259" key="3">
    <source>
        <dbReference type="Pfam" id="PF24883"/>
    </source>
</evidence>
<accession>A0ABM0M8M1</accession>
<sequence length="1147" mass="132722">MENDGRFESGGNPTENVARRIGARSNGRIVRVYFSLPFRGMESEREELTQKQWPRLASICSKAGFEFVPVDLRCGITSEMFENAGTLDLSLREIDRSDIFVGFAGQQYSLHGEDKLLQKSFDSASTQYPWVNEYRNRSVTEIEFLHGHLRNPGDKPACFFFRDKEYDNKKVIEHETSESETEANNYKSVIDGQDSSSLLDDLKTRILESRDKCLKVVDSYSDPVDGAKRMFETVEKYLRETVLKTPAKDTTDHEKTSHLHNAYCNSRLGVGANKEYIGGDKYLEEVERHVLPDVEGYQNKPLLILGNPGSGKTSLLANWIHKHQKHYPEDIIAAHFVGCAPKSTSEQDVLIRLMTVLSLGFSEKSRLSKNDEMNNYYDSENSSTANNTYEKLRKMDIYKVVRELQDLLKKISESGMRAVIIIDALNKMESMHKTNQELYWLPTELPMGVSLLISSQNDTKSTKILLEDRQFDKLDVGPLDVEDRERIIKEILDVRGKRLEVEQTEKIINKPQTENPLFLKILLQDLCNFGSFEKLEEHLESLLSADSTKELFNNVLERMESSVDPSSTGRESILSKVMSCIAVSRYGLSEKEIKSIVNIPDHIWSRIYFTMEEFFIDRVGILAFAYDELLATVYDRYCDDEGTRVLYTRMVSSYFQGSLDGVGDTFNKDIKVVYRIVDELPWLLNKLKDNEQMKKCLTHLGLFMSMFSDTDGKYDLYEYWNYLDSKGNEISDLYMKSVDKQVANMYTEWFEKYNEVKSPAKELLAVVYAIGELIYNSGHPRECIPVLKRVLRLQKYAYTEEELLVDTNAATLNYNTLNKLAISYSDTENFDESERIFHKCLAINKKFGDRFDDSGAIMNDLAVLYERQGKHDDAKKLYEKVLEIRRATLDENHILIGDSLNNIGTLLFHTTRFEEAIEYLNQAIEVYEVYYFGRFHPDVAEALSNLASCYMNLKQCDKAGKIYERVHDLTVKALGDQHPDVAEKLMNWGMFCQSQRNYLSALDMYERALQIFKTVFNDEHMRVLCVMENIAFAYALLGRHDDAHPYFSEAGEILQRTGRIDSSLPDLNNAMLNYYIDSRRYDDIRILLERTLDAKFAKAEHFIMLDKLDNMVVDDERPKRRYEHTLDYALTRFPNDEELLEYIEEKK</sequence>
<feature type="repeat" description="TPR" evidence="2">
    <location>
        <begin position="855"/>
        <end position="888"/>
    </location>
</feature>
<dbReference type="SMART" id="SM00028">
    <property type="entry name" value="TPR"/>
    <property type="match status" value="5"/>
</dbReference>
<keyword evidence="4" id="KW-1185">Reference proteome</keyword>
<dbReference type="SUPFAM" id="SSF52540">
    <property type="entry name" value="P-loop containing nucleoside triphosphate hydrolases"/>
    <property type="match status" value="1"/>
</dbReference>
<dbReference type="PRINTS" id="PR00381">
    <property type="entry name" value="KINESINLIGHT"/>
</dbReference>
<organism evidence="4 5">
    <name type="scientific">Saccoglossus kowalevskii</name>
    <name type="common">Acorn worm</name>
    <dbReference type="NCBI Taxonomy" id="10224"/>
    <lineage>
        <taxon>Eukaryota</taxon>
        <taxon>Metazoa</taxon>
        <taxon>Hemichordata</taxon>
        <taxon>Enteropneusta</taxon>
        <taxon>Harrimaniidae</taxon>
        <taxon>Saccoglossus</taxon>
    </lineage>
</organism>
<dbReference type="Gene3D" id="1.25.40.10">
    <property type="entry name" value="Tetratricopeptide repeat domain"/>
    <property type="match status" value="2"/>
</dbReference>
<evidence type="ECO:0000313" key="4">
    <source>
        <dbReference type="Proteomes" id="UP000694865"/>
    </source>
</evidence>
<dbReference type="Proteomes" id="UP000694865">
    <property type="component" value="Unplaced"/>
</dbReference>
<evidence type="ECO:0000256" key="2">
    <source>
        <dbReference type="PROSITE-ProRule" id="PRU00339"/>
    </source>
</evidence>
<proteinExistence type="predicted"/>
<dbReference type="InterPro" id="IPR011990">
    <property type="entry name" value="TPR-like_helical_dom_sf"/>
</dbReference>
<dbReference type="Pfam" id="PF24883">
    <property type="entry name" value="NPHP3_N"/>
    <property type="match status" value="1"/>
</dbReference>
<dbReference type="RefSeq" id="XP_006816362.1">
    <property type="nucleotide sequence ID" value="XM_006816299.1"/>
</dbReference>
<reference evidence="5" key="1">
    <citation type="submission" date="2025-08" db="UniProtKB">
        <authorList>
            <consortium name="RefSeq"/>
        </authorList>
    </citation>
    <scope>IDENTIFICATION</scope>
    <source>
        <tissue evidence="5">Testes</tissue>
    </source>
</reference>
<evidence type="ECO:0000313" key="5">
    <source>
        <dbReference type="RefSeq" id="XP_006816362.1"/>
    </source>
</evidence>
<gene>
    <name evidence="5" type="primary">LOC102810095</name>
</gene>
<dbReference type="Pfam" id="PF13424">
    <property type="entry name" value="TPR_12"/>
    <property type="match status" value="2"/>
</dbReference>
<name>A0ABM0M8M1_SACKO</name>
<dbReference type="InterPro" id="IPR056884">
    <property type="entry name" value="NPHP3-like_N"/>
</dbReference>
<protein>
    <submittedName>
        <fullName evidence="5">TPR repeat-containing protein DDB_G0287407-like</fullName>
    </submittedName>
</protein>
<dbReference type="Gene3D" id="3.40.50.300">
    <property type="entry name" value="P-loop containing nucleotide triphosphate hydrolases"/>
    <property type="match status" value="1"/>
</dbReference>
<dbReference type="SUPFAM" id="SSF48452">
    <property type="entry name" value="TPR-like"/>
    <property type="match status" value="2"/>
</dbReference>
<dbReference type="PROSITE" id="PS50005">
    <property type="entry name" value="TPR"/>
    <property type="match status" value="2"/>
</dbReference>
<feature type="domain" description="Nephrocystin 3-like N-terminal" evidence="3">
    <location>
        <begin position="300"/>
        <end position="455"/>
    </location>
</feature>
<evidence type="ECO:0000256" key="1">
    <source>
        <dbReference type="ARBA" id="ARBA00022737"/>
    </source>
</evidence>
<keyword evidence="1" id="KW-0677">Repeat</keyword>
<dbReference type="Pfam" id="PF13374">
    <property type="entry name" value="TPR_10"/>
    <property type="match status" value="1"/>
</dbReference>